<sequence length="306" mass="32240">MKRTLTTATAGLAALALVGTLAACSSPDALSGEDPAGGSSETLTIGSANFSENVILAHIYAAALNDAGIETTVKPNIGSREVFVPALEDGSIDLIPEYSGALMAFLDPSIDDVFASEEVYESLGEVLPEGLTMLEMSPAEDKDTLVVTAETAQKFKLKSIADLEPVAGELVLGGPPETKDRRAGIPGLKTLYNVVFKEFKSVDLGGPLTVGGLKNGDLDVGLMFTTQPAIAENDFVSLEDPNNMSLAENIVPIVREDQASDTVVQALNAVSAKLTTEDLIQMNREVEIEKKDPEKVARAFVDGDVK</sequence>
<dbReference type="Proteomes" id="UP000295601">
    <property type="component" value="Unassembled WGS sequence"/>
</dbReference>
<evidence type="ECO:0000259" key="2">
    <source>
        <dbReference type="Pfam" id="PF04069"/>
    </source>
</evidence>
<evidence type="ECO:0000313" key="4">
    <source>
        <dbReference type="Proteomes" id="UP000295601"/>
    </source>
</evidence>
<keyword evidence="1" id="KW-0732">Signal</keyword>
<dbReference type="Gene3D" id="3.40.190.120">
    <property type="entry name" value="Osmoprotection protein (prox), domain 2"/>
    <property type="match status" value="1"/>
</dbReference>
<dbReference type="OrthoDB" id="9781705at2"/>
<organism evidence="3 4">
    <name type="scientific">Leucobacter luti</name>
    <dbReference type="NCBI Taxonomy" id="340320"/>
    <lineage>
        <taxon>Bacteria</taxon>
        <taxon>Bacillati</taxon>
        <taxon>Actinomycetota</taxon>
        <taxon>Actinomycetes</taxon>
        <taxon>Micrococcales</taxon>
        <taxon>Microbacteriaceae</taxon>
        <taxon>Leucobacter</taxon>
    </lineage>
</organism>
<protein>
    <submittedName>
        <fullName evidence="3">Osmoprotectant transport system substrate-binding protein</fullName>
    </submittedName>
</protein>
<dbReference type="InterPro" id="IPR007210">
    <property type="entry name" value="ABC_Gly_betaine_transp_sub-bd"/>
</dbReference>
<dbReference type="SUPFAM" id="SSF53850">
    <property type="entry name" value="Periplasmic binding protein-like II"/>
    <property type="match status" value="1"/>
</dbReference>
<feature type="domain" description="ABC-type glycine betaine transport system substrate-binding" evidence="2">
    <location>
        <begin position="42"/>
        <end position="302"/>
    </location>
</feature>
<dbReference type="Gene3D" id="3.40.190.10">
    <property type="entry name" value="Periplasmic binding protein-like II"/>
    <property type="match status" value="1"/>
</dbReference>
<evidence type="ECO:0000256" key="1">
    <source>
        <dbReference type="SAM" id="SignalP"/>
    </source>
</evidence>
<name>A0A4R6RZH1_9MICO</name>
<dbReference type="GO" id="GO:0022857">
    <property type="term" value="F:transmembrane transporter activity"/>
    <property type="evidence" value="ECO:0007669"/>
    <property type="project" value="InterPro"/>
</dbReference>
<comment type="caution">
    <text evidence="3">The sequence shown here is derived from an EMBL/GenBank/DDBJ whole genome shotgun (WGS) entry which is preliminary data.</text>
</comment>
<feature type="chain" id="PRO_5020309854" evidence="1">
    <location>
        <begin position="23"/>
        <end position="306"/>
    </location>
</feature>
<dbReference type="AlphaFoldDB" id="A0A4R6RZH1"/>
<dbReference type="CDD" id="cd13606">
    <property type="entry name" value="PBP2_ProX_like"/>
    <property type="match status" value="1"/>
</dbReference>
<evidence type="ECO:0000313" key="3">
    <source>
        <dbReference type="EMBL" id="TDP92609.1"/>
    </source>
</evidence>
<feature type="signal peptide" evidence="1">
    <location>
        <begin position="1"/>
        <end position="22"/>
    </location>
</feature>
<dbReference type="RefSeq" id="WP_132203633.1">
    <property type="nucleotide sequence ID" value="NZ_CP080492.1"/>
</dbReference>
<keyword evidence="4" id="KW-1185">Reference proteome</keyword>
<proteinExistence type="predicted"/>
<gene>
    <name evidence="3" type="ORF">EDF62_1826</name>
</gene>
<reference evidence="3 4" key="1">
    <citation type="submission" date="2019-03" db="EMBL/GenBank/DDBJ databases">
        <title>Genomic analyses of the natural microbiome of Caenorhabditis elegans.</title>
        <authorList>
            <person name="Samuel B."/>
        </authorList>
    </citation>
    <scope>NUCLEOTIDE SEQUENCE [LARGE SCALE GENOMIC DNA]</scope>
    <source>
        <strain evidence="3 4">JUb18</strain>
    </source>
</reference>
<dbReference type="GO" id="GO:0043190">
    <property type="term" value="C:ATP-binding cassette (ABC) transporter complex"/>
    <property type="evidence" value="ECO:0007669"/>
    <property type="project" value="InterPro"/>
</dbReference>
<dbReference type="EMBL" id="SNYA01000004">
    <property type="protein sequence ID" value="TDP92609.1"/>
    <property type="molecule type" value="Genomic_DNA"/>
</dbReference>
<dbReference type="Pfam" id="PF04069">
    <property type="entry name" value="OpuAC"/>
    <property type="match status" value="1"/>
</dbReference>
<accession>A0A4R6RZH1</accession>
<dbReference type="PROSITE" id="PS51257">
    <property type="entry name" value="PROKAR_LIPOPROTEIN"/>
    <property type="match status" value="1"/>
</dbReference>